<name>A0A0D2N286_9CHLO</name>
<gene>
    <name evidence="2" type="ORF">MNEG_7634</name>
</gene>
<dbReference type="RefSeq" id="XP_013899350.1">
    <property type="nucleotide sequence ID" value="XM_014043896.1"/>
</dbReference>
<dbReference type="GeneID" id="25740510"/>
<accession>A0A0D2N286</accession>
<feature type="compositionally biased region" description="Low complexity" evidence="1">
    <location>
        <begin position="20"/>
        <end position="36"/>
    </location>
</feature>
<reference evidence="2 3" key="1">
    <citation type="journal article" date="2013" name="BMC Genomics">
        <title>Reconstruction of the lipid metabolism for the microalga Monoraphidium neglectum from its genome sequence reveals characteristics suitable for biofuel production.</title>
        <authorList>
            <person name="Bogen C."/>
            <person name="Al-Dilaimi A."/>
            <person name="Albersmeier A."/>
            <person name="Wichmann J."/>
            <person name="Grundmann M."/>
            <person name="Rupp O."/>
            <person name="Lauersen K.J."/>
            <person name="Blifernez-Klassen O."/>
            <person name="Kalinowski J."/>
            <person name="Goesmann A."/>
            <person name="Mussgnug J.H."/>
            <person name="Kruse O."/>
        </authorList>
    </citation>
    <scope>NUCLEOTIDE SEQUENCE [LARGE SCALE GENOMIC DNA]</scope>
    <source>
        <strain evidence="2 3">SAG 48.87</strain>
    </source>
</reference>
<evidence type="ECO:0000256" key="1">
    <source>
        <dbReference type="SAM" id="MobiDB-lite"/>
    </source>
</evidence>
<dbReference type="KEGG" id="mng:MNEG_7634"/>
<protein>
    <submittedName>
        <fullName evidence="2">Uncharacterized protein</fullName>
    </submittedName>
</protein>
<dbReference type="Proteomes" id="UP000054498">
    <property type="component" value="Unassembled WGS sequence"/>
</dbReference>
<feature type="non-terminal residue" evidence="2">
    <location>
        <position position="122"/>
    </location>
</feature>
<sequence length="122" mass="12650">MADDFADMFGDLLGGSGLKPVAKAPPAQAPALRASASGHSPRHATQQSTSSNDSAAKPVSGPVLPDPEVMAISDRNGTPSEPPAPSITKEELETTVRTVVEAAFEVSDDRERSQRPCGSPLQ</sequence>
<feature type="region of interest" description="Disordered" evidence="1">
    <location>
        <begin position="1"/>
        <end position="92"/>
    </location>
</feature>
<organism evidence="2 3">
    <name type="scientific">Monoraphidium neglectum</name>
    <dbReference type="NCBI Taxonomy" id="145388"/>
    <lineage>
        <taxon>Eukaryota</taxon>
        <taxon>Viridiplantae</taxon>
        <taxon>Chlorophyta</taxon>
        <taxon>core chlorophytes</taxon>
        <taxon>Chlorophyceae</taxon>
        <taxon>CS clade</taxon>
        <taxon>Sphaeropleales</taxon>
        <taxon>Selenastraceae</taxon>
        <taxon>Monoraphidium</taxon>
    </lineage>
</organism>
<dbReference type="EMBL" id="KK101587">
    <property type="protein sequence ID" value="KIZ00331.1"/>
    <property type="molecule type" value="Genomic_DNA"/>
</dbReference>
<feature type="compositionally biased region" description="Polar residues" evidence="1">
    <location>
        <begin position="43"/>
        <end position="54"/>
    </location>
</feature>
<evidence type="ECO:0000313" key="3">
    <source>
        <dbReference type="Proteomes" id="UP000054498"/>
    </source>
</evidence>
<proteinExistence type="predicted"/>
<evidence type="ECO:0000313" key="2">
    <source>
        <dbReference type="EMBL" id="KIZ00331.1"/>
    </source>
</evidence>
<keyword evidence="3" id="KW-1185">Reference proteome</keyword>
<dbReference type="AlphaFoldDB" id="A0A0D2N286"/>